<feature type="domain" description="Sulfatase-modifying factor enzyme-like" evidence="2">
    <location>
        <begin position="82"/>
        <end position="292"/>
    </location>
</feature>
<name>A0A380S8D4_FIBSU</name>
<keyword evidence="1" id="KW-0732">Signal</keyword>
<dbReference type="InterPro" id="IPR051043">
    <property type="entry name" value="Sulfatase_Mod_Factor_Kinase"/>
</dbReference>
<dbReference type="Pfam" id="PF03781">
    <property type="entry name" value="FGE-sulfatase"/>
    <property type="match status" value="1"/>
</dbReference>
<organism evidence="3 4">
    <name type="scientific">Fibrobacter succinogenes</name>
    <name type="common">Bacteroides succinogenes</name>
    <dbReference type="NCBI Taxonomy" id="833"/>
    <lineage>
        <taxon>Bacteria</taxon>
        <taxon>Pseudomonadati</taxon>
        <taxon>Fibrobacterota</taxon>
        <taxon>Fibrobacteria</taxon>
        <taxon>Fibrobacterales</taxon>
        <taxon>Fibrobacteraceae</taxon>
        <taxon>Fibrobacter</taxon>
    </lineage>
</organism>
<feature type="signal peptide" evidence="1">
    <location>
        <begin position="1"/>
        <end position="23"/>
    </location>
</feature>
<proteinExistence type="predicted"/>
<gene>
    <name evidence="3" type="ORF">SAMN05661053_2175</name>
</gene>
<dbReference type="SUPFAM" id="SSF56436">
    <property type="entry name" value="C-type lectin-like"/>
    <property type="match status" value="1"/>
</dbReference>
<evidence type="ECO:0000313" key="3">
    <source>
        <dbReference type="EMBL" id="SUQ24761.1"/>
    </source>
</evidence>
<dbReference type="PANTHER" id="PTHR23150">
    <property type="entry name" value="SULFATASE MODIFYING FACTOR 1, 2"/>
    <property type="match status" value="1"/>
</dbReference>
<dbReference type="PANTHER" id="PTHR23150:SF19">
    <property type="entry name" value="FORMYLGLYCINE-GENERATING ENZYME"/>
    <property type="match status" value="1"/>
</dbReference>
<evidence type="ECO:0000256" key="1">
    <source>
        <dbReference type="SAM" id="SignalP"/>
    </source>
</evidence>
<dbReference type="InterPro" id="IPR016187">
    <property type="entry name" value="CTDL_fold"/>
</dbReference>
<dbReference type="Proteomes" id="UP000255423">
    <property type="component" value="Unassembled WGS sequence"/>
</dbReference>
<accession>A0A380S8D4</accession>
<dbReference type="AlphaFoldDB" id="A0A380S8D4"/>
<dbReference type="InterPro" id="IPR042095">
    <property type="entry name" value="SUMF_sf"/>
</dbReference>
<evidence type="ECO:0000313" key="4">
    <source>
        <dbReference type="Proteomes" id="UP000255423"/>
    </source>
</evidence>
<protein>
    <submittedName>
        <fullName evidence="3">Formylglycine-generating enzyme, required for sulfatase activity, contains SUMF1/FGE domain</fullName>
    </submittedName>
</protein>
<dbReference type="Gene3D" id="3.90.1580.10">
    <property type="entry name" value="paralog of FGE (formylglycine-generating enzyme)"/>
    <property type="match status" value="1"/>
</dbReference>
<dbReference type="GO" id="GO:0120147">
    <property type="term" value="F:formylglycine-generating oxidase activity"/>
    <property type="evidence" value="ECO:0007669"/>
    <property type="project" value="TreeGrafter"/>
</dbReference>
<dbReference type="EMBL" id="UHJL01000003">
    <property type="protein sequence ID" value="SUQ24761.1"/>
    <property type="molecule type" value="Genomic_DNA"/>
</dbReference>
<dbReference type="InterPro" id="IPR005532">
    <property type="entry name" value="SUMF_dom"/>
</dbReference>
<feature type="chain" id="PRO_5017077980" evidence="1">
    <location>
        <begin position="24"/>
        <end position="297"/>
    </location>
</feature>
<sequence>MNRRLYLLKGLVLALCASVPFMACTASGDAVESEAVFPIDKNKTSSSDSKNSSSAIAPDVDPVIFGMFDWKRIPKSSITRGVNSFGVNSFAIASTEVSQKVYEFVMNGLPKQSKEGENRPVSNVDWYHAVLFCNAFSKLAGLDTSYVYKSISKDSVLVDLKIDYSASAVRLPTENEWEVAAHGGTTTTYYWDTDVASKYAYYGQTAGPDEVAQKLPNGYGLYDMAGNVAEWVNDWYDAYPKNKSDNYTGPNSGEYRIVRGGGWSDKVTALAPKEREKLAPAQSKVTVGFRLVYSTGF</sequence>
<reference evidence="3 4" key="1">
    <citation type="submission" date="2017-08" db="EMBL/GenBank/DDBJ databases">
        <authorList>
            <person name="de Groot N.N."/>
        </authorList>
    </citation>
    <scope>NUCLEOTIDE SEQUENCE [LARGE SCALE GENOMIC DNA]</scope>
    <source>
        <strain evidence="3 4">HM2</strain>
    </source>
</reference>
<evidence type="ECO:0000259" key="2">
    <source>
        <dbReference type="Pfam" id="PF03781"/>
    </source>
</evidence>
<dbReference type="RefSeq" id="WP_109573164.1">
    <property type="nucleotide sequence ID" value="NZ_UHJL01000003.1"/>
</dbReference>